<name>A0A0G1EBH8_9BACT</name>
<feature type="domain" description="Response regulatory" evidence="7">
    <location>
        <begin position="3"/>
        <end position="119"/>
    </location>
</feature>
<protein>
    <submittedName>
        <fullName evidence="8">Two component transcriptional regulator, two-component system, OmpR family, phosphate regulon response regulator PhoB</fullName>
    </submittedName>
</protein>
<keyword evidence="3" id="KW-0805">Transcription regulation</keyword>
<keyword evidence="1 6" id="KW-0597">Phosphoprotein</keyword>
<dbReference type="GO" id="GO:0000160">
    <property type="term" value="P:phosphorelay signal transduction system"/>
    <property type="evidence" value="ECO:0007669"/>
    <property type="project" value="UniProtKB-KW"/>
</dbReference>
<dbReference type="Gene3D" id="3.40.50.2300">
    <property type="match status" value="1"/>
</dbReference>
<evidence type="ECO:0000256" key="4">
    <source>
        <dbReference type="ARBA" id="ARBA00023125"/>
    </source>
</evidence>
<evidence type="ECO:0000313" key="9">
    <source>
        <dbReference type="Proteomes" id="UP000034611"/>
    </source>
</evidence>
<dbReference type="Pfam" id="PF00072">
    <property type="entry name" value="Response_reg"/>
    <property type="match status" value="1"/>
</dbReference>
<dbReference type="Proteomes" id="UP000034611">
    <property type="component" value="Unassembled WGS sequence"/>
</dbReference>
<keyword evidence="5" id="KW-0804">Transcription</keyword>
<dbReference type="InterPro" id="IPR001789">
    <property type="entry name" value="Sig_transdc_resp-reg_receiver"/>
</dbReference>
<evidence type="ECO:0000256" key="6">
    <source>
        <dbReference type="PROSITE-ProRule" id="PRU00169"/>
    </source>
</evidence>
<evidence type="ECO:0000256" key="5">
    <source>
        <dbReference type="ARBA" id="ARBA00023163"/>
    </source>
</evidence>
<proteinExistence type="predicted"/>
<dbReference type="FunFam" id="3.40.50.2300:FF:000001">
    <property type="entry name" value="DNA-binding response regulator PhoB"/>
    <property type="match status" value="1"/>
</dbReference>
<feature type="modified residue" description="4-aspartylphosphate" evidence="6">
    <location>
        <position position="52"/>
    </location>
</feature>
<dbReference type="SUPFAM" id="SSF52172">
    <property type="entry name" value="CheY-like"/>
    <property type="match status" value="1"/>
</dbReference>
<evidence type="ECO:0000259" key="7">
    <source>
        <dbReference type="PROSITE" id="PS50110"/>
    </source>
</evidence>
<dbReference type="SMART" id="SM00448">
    <property type="entry name" value="REC"/>
    <property type="match status" value="1"/>
</dbReference>
<keyword evidence="4" id="KW-0238">DNA-binding</keyword>
<gene>
    <name evidence="8" type="ORF">UV56_C0018G0007</name>
</gene>
<reference evidence="8 9" key="1">
    <citation type="journal article" date="2015" name="Nature">
        <title>rRNA introns, odd ribosomes, and small enigmatic genomes across a large radiation of phyla.</title>
        <authorList>
            <person name="Brown C.T."/>
            <person name="Hug L.A."/>
            <person name="Thomas B.C."/>
            <person name="Sharon I."/>
            <person name="Castelle C.J."/>
            <person name="Singh A."/>
            <person name="Wilkins M.J."/>
            <person name="Williams K.H."/>
            <person name="Banfield J.F."/>
        </authorList>
    </citation>
    <scope>NUCLEOTIDE SEQUENCE [LARGE SCALE GENOMIC DNA]</scope>
</reference>
<dbReference type="PANTHER" id="PTHR44591">
    <property type="entry name" value="STRESS RESPONSE REGULATOR PROTEIN 1"/>
    <property type="match status" value="1"/>
</dbReference>
<dbReference type="PROSITE" id="PS50110">
    <property type="entry name" value="RESPONSE_REGULATORY"/>
    <property type="match status" value="1"/>
</dbReference>
<sequence length="132" mass="14533">MAKILIVDDDALMIRMYQTKFKSDGYSVETAADGEECLSKIGSSKPDLVLLDIMMPKVNGLQVLKKLKSNDETNKIPVVLLSNVGEDNDINKGLEMGAVAYLVKASYTPKQVVEKVKEILAGYKRDIPEVKA</sequence>
<dbReference type="EMBL" id="LCEY01000018">
    <property type="protein sequence ID" value="KKS80416.1"/>
    <property type="molecule type" value="Genomic_DNA"/>
</dbReference>
<organism evidence="8 9">
    <name type="scientific">Candidatus Woesebacteria bacterium GW2011_GWC1_43_10b</name>
    <dbReference type="NCBI Taxonomy" id="1618585"/>
    <lineage>
        <taxon>Bacteria</taxon>
        <taxon>Candidatus Woeseibacteriota</taxon>
    </lineage>
</organism>
<dbReference type="InterPro" id="IPR050595">
    <property type="entry name" value="Bact_response_regulator"/>
</dbReference>
<evidence type="ECO:0000256" key="1">
    <source>
        <dbReference type="ARBA" id="ARBA00022553"/>
    </source>
</evidence>
<dbReference type="PANTHER" id="PTHR44591:SF3">
    <property type="entry name" value="RESPONSE REGULATORY DOMAIN-CONTAINING PROTEIN"/>
    <property type="match status" value="1"/>
</dbReference>
<dbReference type="InterPro" id="IPR011006">
    <property type="entry name" value="CheY-like_superfamily"/>
</dbReference>
<evidence type="ECO:0000256" key="3">
    <source>
        <dbReference type="ARBA" id="ARBA00023015"/>
    </source>
</evidence>
<comment type="caution">
    <text evidence="8">The sequence shown here is derived from an EMBL/GenBank/DDBJ whole genome shotgun (WGS) entry which is preliminary data.</text>
</comment>
<keyword evidence="2" id="KW-0902">Two-component regulatory system</keyword>
<evidence type="ECO:0000313" key="8">
    <source>
        <dbReference type="EMBL" id="KKS80416.1"/>
    </source>
</evidence>
<dbReference type="GO" id="GO:0003677">
    <property type="term" value="F:DNA binding"/>
    <property type="evidence" value="ECO:0007669"/>
    <property type="project" value="UniProtKB-KW"/>
</dbReference>
<evidence type="ECO:0000256" key="2">
    <source>
        <dbReference type="ARBA" id="ARBA00023012"/>
    </source>
</evidence>
<accession>A0A0G1EBH8</accession>
<dbReference type="AlphaFoldDB" id="A0A0G1EBH8"/>